<evidence type="ECO:0000313" key="9">
    <source>
        <dbReference type="Proteomes" id="UP000051451"/>
    </source>
</evidence>
<evidence type="ECO:0000313" key="8">
    <source>
        <dbReference type="EMBL" id="KRM06311.1"/>
    </source>
</evidence>
<dbReference type="RefSeq" id="WP_057871918.1">
    <property type="nucleotide sequence ID" value="NZ_AZGB01000016.1"/>
</dbReference>
<evidence type="ECO:0000256" key="3">
    <source>
        <dbReference type="ARBA" id="ARBA00017249"/>
    </source>
</evidence>
<dbReference type="InterPro" id="IPR018181">
    <property type="entry name" value="Heat_shock_70_CS"/>
</dbReference>
<dbReference type="InterPro" id="IPR050696">
    <property type="entry name" value="FtsA/MreB"/>
</dbReference>
<dbReference type="AlphaFoldDB" id="A0A0R1VL26"/>
<comment type="similarity">
    <text evidence="1">Belongs to the heat shock protein 70 family.</text>
</comment>
<organism evidence="8 9">
    <name type="scientific">Liquorilactobacillus ghanensis DSM 18630</name>
    <dbReference type="NCBI Taxonomy" id="1423750"/>
    <lineage>
        <taxon>Bacteria</taxon>
        <taxon>Bacillati</taxon>
        <taxon>Bacillota</taxon>
        <taxon>Bacilli</taxon>
        <taxon>Lactobacillales</taxon>
        <taxon>Lactobacillaceae</taxon>
        <taxon>Liquorilactobacillus</taxon>
    </lineage>
</organism>
<evidence type="ECO:0000256" key="5">
    <source>
        <dbReference type="ARBA" id="ARBA00030019"/>
    </source>
</evidence>
<evidence type="ECO:0000256" key="1">
    <source>
        <dbReference type="ARBA" id="ARBA00007381"/>
    </source>
</evidence>
<dbReference type="EMBL" id="AZGB01000016">
    <property type="protein sequence ID" value="KRM06311.1"/>
    <property type="molecule type" value="Genomic_DNA"/>
</dbReference>
<dbReference type="SUPFAM" id="SSF53067">
    <property type="entry name" value="Actin-like ATPase domain"/>
    <property type="match status" value="2"/>
</dbReference>
<dbReference type="Proteomes" id="UP000051451">
    <property type="component" value="Unassembled WGS sequence"/>
</dbReference>
<dbReference type="NCBIfam" id="TIGR02529">
    <property type="entry name" value="EutJ"/>
    <property type="match status" value="1"/>
</dbReference>
<dbReference type="PROSITE" id="PS00329">
    <property type="entry name" value="HSP70_2"/>
    <property type="match status" value="1"/>
</dbReference>
<dbReference type="NCBIfam" id="NF011660">
    <property type="entry name" value="PRK15080.1"/>
    <property type="match status" value="1"/>
</dbReference>
<dbReference type="InterPro" id="IPR043129">
    <property type="entry name" value="ATPase_NBD"/>
</dbReference>
<proteinExistence type="inferred from homology"/>
<dbReference type="GeneID" id="98319201"/>
<sequence>MYEIEEQKLAAANSKLDVISEIVNKEKLAADVKFKKLKAGIDLGTSSIVLVVVNEQNVPVFSAYEEASVVRDGLVVDFMGAISITNKLKERAEACLQTNLNTAAGAIPPGTVGNNKKIVGNVIEAANLEVSAILDEPVAAACLLDISDGIVVDVGGGTTGITIIKNKKVVFSADQATGGTQMTLVIAGFYNVTITAAEKLKRSKVKENEIFSIIQPVVEKIGTIIDQYLTKFQIPQNVPVFLVGGATCFEKFPDTLSKMLNRQVYQPHSPRFVTPLGIAIGNEKSFS</sequence>
<name>A0A0R1VL26_9LACO</name>
<comment type="caution">
    <text evidence="8">The sequence shown here is derived from an EMBL/GenBank/DDBJ whole genome shotgun (WGS) entry which is preliminary data.</text>
</comment>
<evidence type="ECO:0000256" key="7">
    <source>
        <dbReference type="ARBA" id="ARBA00033103"/>
    </source>
</evidence>
<keyword evidence="4" id="KW-0346">Stress response</keyword>
<dbReference type="Gene3D" id="3.30.420.40">
    <property type="match status" value="2"/>
</dbReference>
<protein>
    <recommendedName>
        <fullName evidence="2">Chaperone protein DnaK</fullName>
    </recommendedName>
    <alternativeName>
        <fullName evidence="3">Chaperone protein dnaK</fullName>
    </alternativeName>
    <alternativeName>
        <fullName evidence="7">HSP70</fullName>
    </alternativeName>
    <alternativeName>
        <fullName evidence="6">Heat shock 70 kDa protein</fullName>
    </alternativeName>
    <alternativeName>
        <fullName evidence="5">Heat shock protein 70</fullName>
    </alternativeName>
</protein>
<dbReference type="STRING" id="1423750.FC89_GL001184"/>
<accession>A0A0R1VL26</accession>
<dbReference type="Pfam" id="PF11104">
    <property type="entry name" value="PilM_2"/>
    <property type="match status" value="1"/>
</dbReference>
<dbReference type="OrthoDB" id="306538at2"/>
<dbReference type="InterPro" id="IPR005883">
    <property type="entry name" value="PilM"/>
</dbReference>
<evidence type="ECO:0000256" key="4">
    <source>
        <dbReference type="ARBA" id="ARBA00023016"/>
    </source>
</evidence>
<evidence type="ECO:0000256" key="2">
    <source>
        <dbReference type="ARBA" id="ARBA00014415"/>
    </source>
</evidence>
<evidence type="ECO:0000256" key="6">
    <source>
        <dbReference type="ARBA" id="ARBA00030945"/>
    </source>
</evidence>
<dbReference type="PANTHER" id="PTHR32432:SF3">
    <property type="entry name" value="ETHANOLAMINE UTILIZATION PROTEIN EUTJ"/>
    <property type="match status" value="1"/>
</dbReference>
<dbReference type="InterPro" id="IPR013366">
    <property type="entry name" value="EutJ"/>
</dbReference>
<keyword evidence="9" id="KW-1185">Reference proteome</keyword>
<dbReference type="PATRIC" id="fig|1423750.3.peg.1211"/>
<gene>
    <name evidence="8" type="ORF">FC89_GL001184</name>
</gene>
<reference evidence="8 9" key="1">
    <citation type="journal article" date="2015" name="Genome Announc.">
        <title>Expanding the biotechnology potential of lactobacilli through comparative genomics of 213 strains and associated genera.</title>
        <authorList>
            <person name="Sun Z."/>
            <person name="Harris H.M."/>
            <person name="McCann A."/>
            <person name="Guo C."/>
            <person name="Argimon S."/>
            <person name="Zhang W."/>
            <person name="Yang X."/>
            <person name="Jeffery I.B."/>
            <person name="Cooney J.C."/>
            <person name="Kagawa T.F."/>
            <person name="Liu W."/>
            <person name="Song Y."/>
            <person name="Salvetti E."/>
            <person name="Wrobel A."/>
            <person name="Rasinkangas P."/>
            <person name="Parkhill J."/>
            <person name="Rea M.C."/>
            <person name="O'Sullivan O."/>
            <person name="Ritari J."/>
            <person name="Douillard F.P."/>
            <person name="Paul Ross R."/>
            <person name="Yang R."/>
            <person name="Briner A.E."/>
            <person name="Felis G.E."/>
            <person name="de Vos W.M."/>
            <person name="Barrangou R."/>
            <person name="Klaenhammer T.R."/>
            <person name="Caufield P.W."/>
            <person name="Cui Y."/>
            <person name="Zhang H."/>
            <person name="O'Toole P.W."/>
        </authorList>
    </citation>
    <scope>NUCLEOTIDE SEQUENCE [LARGE SCALE GENOMIC DNA]</scope>
    <source>
        <strain evidence="8 9">DSM 18630</strain>
    </source>
</reference>
<dbReference type="PANTHER" id="PTHR32432">
    <property type="entry name" value="CELL DIVISION PROTEIN FTSA-RELATED"/>
    <property type="match status" value="1"/>
</dbReference>